<protein>
    <submittedName>
        <fullName evidence="2">Unannotated protein</fullName>
    </submittedName>
</protein>
<gene>
    <name evidence="2" type="ORF">UFOPK2252_00590</name>
</gene>
<sequence>MSASRFAGALHFGQATFTQSLAAPSGDEPFGFKSRPAALGNSTGN</sequence>
<accession>A0A6J6L3E7</accession>
<feature type="region of interest" description="Disordered" evidence="1">
    <location>
        <begin position="24"/>
        <end position="45"/>
    </location>
</feature>
<organism evidence="2">
    <name type="scientific">freshwater metagenome</name>
    <dbReference type="NCBI Taxonomy" id="449393"/>
    <lineage>
        <taxon>unclassified sequences</taxon>
        <taxon>metagenomes</taxon>
        <taxon>ecological metagenomes</taxon>
    </lineage>
</organism>
<reference evidence="2" key="1">
    <citation type="submission" date="2020-05" db="EMBL/GenBank/DDBJ databases">
        <authorList>
            <person name="Chiriac C."/>
            <person name="Salcher M."/>
            <person name="Ghai R."/>
            <person name="Kavagutti S V."/>
        </authorList>
    </citation>
    <scope>NUCLEOTIDE SEQUENCE</scope>
</reference>
<proteinExistence type="predicted"/>
<name>A0A6J6L3E7_9ZZZZ</name>
<evidence type="ECO:0000313" key="2">
    <source>
        <dbReference type="EMBL" id="CAB4655223.1"/>
    </source>
</evidence>
<dbReference type="EMBL" id="CAEZWN010000045">
    <property type="protein sequence ID" value="CAB4655223.1"/>
    <property type="molecule type" value="Genomic_DNA"/>
</dbReference>
<evidence type="ECO:0000256" key="1">
    <source>
        <dbReference type="SAM" id="MobiDB-lite"/>
    </source>
</evidence>
<dbReference type="AlphaFoldDB" id="A0A6J6L3E7"/>